<dbReference type="Proteomes" id="UP001228403">
    <property type="component" value="Unassembled WGS sequence"/>
</dbReference>
<evidence type="ECO:0000313" key="2">
    <source>
        <dbReference type="Proteomes" id="UP001228403"/>
    </source>
</evidence>
<keyword evidence="1" id="KW-0808">Transferase</keyword>
<keyword evidence="2" id="KW-1185">Reference proteome</keyword>
<gene>
    <name evidence="1" type="ORF">QUW02_02820</name>
</gene>
<dbReference type="SUPFAM" id="SSF53756">
    <property type="entry name" value="UDP-Glycosyltransferase/glycogen phosphorylase"/>
    <property type="match status" value="1"/>
</dbReference>
<dbReference type="EMBL" id="JAUDCF010000003">
    <property type="protein sequence ID" value="MDM8144872.1"/>
    <property type="molecule type" value="Genomic_DNA"/>
</dbReference>
<protein>
    <submittedName>
        <fullName evidence="1">Glycosyltransferase</fullName>
        <ecNumber evidence="1">2.4.-.-</ecNumber>
    </submittedName>
</protein>
<reference evidence="1 2" key="1">
    <citation type="submission" date="2023-06" db="EMBL/GenBank/DDBJ databases">
        <authorList>
            <person name="Zeman M."/>
            <person name="Kubasova T."/>
            <person name="Jahodarova E."/>
            <person name="Nykrynova M."/>
            <person name="Rychlik I."/>
        </authorList>
    </citation>
    <scope>NUCLEOTIDE SEQUENCE [LARGE SCALE GENOMIC DNA]</scope>
    <source>
        <strain evidence="1 2">ET4</strain>
    </source>
</reference>
<reference evidence="2" key="2">
    <citation type="submission" date="2023-07" db="EMBL/GenBank/DDBJ databases">
        <title>Identification and characterization of horizontal gene transfer across gut microbiota members of farm animals based on homology search.</title>
        <authorList>
            <person name="Schwarzerova J."/>
            <person name="Nykrynova M."/>
            <person name="Jureckova K."/>
            <person name="Cejkova D."/>
            <person name="Rychlik I."/>
        </authorList>
    </citation>
    <scope>NUCLEOTIDE SEQUENCE [LARGE SCALE GENOMIC DNA]</scope>
    <source>
        <strain evidence="2">ET4</strain>
    </source>
</reference>
<sequence length="383" mass="44368">MIHYITIWGENNLGRRLAYSPGGLKKAKYVVDVLSRIDDVKIVSFASGGREWNGFYRKTKDKWRDNIDVEFCYTFGSRIKYFRMLERWFNILQMIFYFIRVPKDDIIVVYHERYFRYAIKFLKKIRSTPKIILQVEELYTMVGNHPQNMIDTEINSIREADAYILVNDVISSILCLKAPLSCVAYGPYIVNDISINEMSFMDNKIHVIYAGTFDRIKRGAEMAVNACRYLPENYCVHIAGFGKPNEVSYIKLLIEKIKSVSQCEIIFEGCLSGKDYDNLLSKCAIGLSTQVSAEFKYSDTSFPSKVINYLSYGLTVVSTKIKVLEISKVSDLLSFYMEDDPKSVARAIIDCPIIEKMYAIQRIKKLDIMFEKQIKEIIQCLKK</sequence>
<keyword evidence="1" id="KW-0328">Glycosyltransferase</keyword>
<organism evidence="1 2">
    <name type="scientific">Bacteroides eggerthii</name>
    <dbReference type="NCBI Taxonomy" id="28111"/>
    <lineage>
        <taxon>Bacteria</taxon>
        <taxon>Pseudomonadati</taxon>
        <taxon>Bacteroidota</taxon>
        <taxon>Bacteroidia</taxon>
        <taxon>Bacteroidales</taxon>
        <taxon>Bacteroidaceae</taxon>
        <taxon>Bacteroides</taxon>
    </lineage>
</organism>
<comment type="caution">
    <text evidence="1">The sequence shown here is derived from an EMBL/GenBank/DDBJ whole genome shotgun (WGS) entry which is preliminary data.</text>
</comment>
<accession>A0ABT7U2W9</accession>
<evidence type="ECO:0000313" key="1">
    <source>
        <dbReference type="EMBL" id="MDM8144872.1"/>
    </source>
</evidence>
<name>A0ABT7U2W9_9BACE</name>
<dbReference type="Pfam" id="PF13692">
    <property type="entry name" value="Glyco_trans_1_4"/>
    <property type="match status" value="1"/>
</dbReference>
<dbReference type="EC" id="2.4.-.-" evidence="1"/>
<dbReference type="GO" id="GO:0016757">
    <property type="term" value="F:glycosyltransferase activity"/>
    <property type="evidence" value="ECO:0007669"/>
    <property type="project" value="UniProtKB-KW"/>
</dbReference>
<dbReference type="Gene3D" id="3.40.50.2000">
    <property type="entry name" value="Glycogen Phosphorylase B"/>
    <property type="match status" value="1"/>
</dbReference>
<proteinExistence type="predicted"/>